<dbReference type="AlphaFoldDB" id="A0AAD8VD99"/>
<dbReference type="SMART" id="SM00279">
    <property type="entry name" value="HhH2"/>
    <property type="match status" value="1"/>
</dbReference>
<comment type="caution">
    <text evidence="12">The sequence shown here is derived from an EMBL/GenBank/DDBJ whole genome shotgun (WGS) entry which is preliminary data.</text>
</comment>
<dbReference type="InterPro" id="IPR006086">
    <property type="entry name" value="XPG-I_dom"/>
</dbReference>
<keyword evidence="9" id="KW-0539">Nucleus</keyword>
<keyword evidence="6" id="KW-0378">Hydrolase</keyword>
<dbReference type="GO" id="GO:0017108">
    <property type="term" value="F:5'-flap endonuclease activity"/>
    <property type="evidence" value="ECO:0007669"/>
    <property type="project" value="TreeGrafter"/>
</dbReference>
<feature type="compositionally biased region" description="Basic and acidic residues" evidence="10">
    <location>
        <begin position="61"/>
        <end position="79"/>
    </location>
</feature>
<dbReference type="InterPro" id="IPR037315">
    <property type="entry name" value="EXO1_H3TH"/>
</dbReference>
<evidence type="ECO:0000256" key="10">
    <source>
        <dbReference type="SAM" id="MobiDB-lite"/>
    </source>
</evidence>
<evidence type="ECO:0000256" key="7">
    <source>
        <dbReference type="ARBA" id="ARBA00022842"/>
    </source>
</evidence>
<evidence type="ECO:0000256" key="5">
    <source>
        <dbReference type="ARBA" id="ARBA00022763"/>
    </source>
</evidence>
<dbReference type="EMBL" id="JAUUTY010000053">
    <property type="protein sequence ID" value="KAK1603407.1"/>
    <property type="molecule type" value="Genomic_DNA"/>
</dbReference>
<evidence type="ECO:0000313" key="12">
    <source>
        <dbReference type="EMBL" id="KAK1603407.1"/>
    </source>
</evidence>
<keyword evidence="13" id="KW-1185">Reference proteome</keyword>
<dbReference type="PANTHER" id="PTHR11081">
    <property type="entry name" value="FLAP ENDONUCLEASE FAMILY MEMBER"/>
    <property type="match status" value="1"/>
</dbReference>
<feature type="region of interest" description="Disordered" evidence="10">
    <location>
        <begin position="56"/>
        <end position="79"/>
    </location>
</feature>
<keyword evidence="8" id="KW-0234">DNA repair</keyword>
<dbReference type="SMART" id="SM00484">
    <property type="entry name" value="XPGI"/>
    <property type="match status" value="1"/>
</dbReference>
<evidence type="ECO:0000259" key="11">
    <source>
        <dbReference type="SMART" id="SM00484"/>
    </source>
</evidence>
<dbReference type="CDD" id="cd09908">
    <property type="entry name" value="H3TH_EXO1"/>
    <property type="match status" value="1"/>
</dbReference>
<protein>
    <recommendedName>
        <fullName evidence="11">XPG-I domain-containing protein</fullName>
    </recommendedName>
</protein>
<sequence length="282" mass="31912">MERGGRGQGRNGAAAPHLFFLSRSCTGDTVCVSLPPLDRCQPPAVRQCEATNPLRLRRPHRLPERSRKENLERAREHEAAGNSRAAYECYQKAVDITPKIASDLIQVLKQEKVDYIVAPYEADAQMTFLSVNKLVDAVITEDSDLIPFGCSRIIFKMDKFGQGVEFQITRLERNRELDLNGFTKQMLLEMCILSGCDYLPSLPGMGVKRAHALIQKLKSYEKVIKHLRYSAVSVPPQYEENFKKAIWAFQFQRVYDPATEDIVHLSGIPHGLSEDDFLGPYP</sequence>
<dbReference type="GO" id="GO:0005634">
    <property type="term" value="C:nucleus"/>
    <property type="evidence" value="ECO:0007669"/>
    <property type="project" value="UniProtKB-SubCell"/>
</dbReference>
<evidence type="ECO:0000256" key="1">
    <source>
        <dbReference type="ARBA" id="ARBA00001946"/>
    </source>
</evidence>
<dbReference type="SUPFAM" id="SSF88723">
    <property type="entry name" value="PIN domain-like"/>
    <property type="match status" value="1"/>
</dbReference>
<dbReference type="GO" id="GO:0035312">
    <property type="term" value="F:5'-3' DNA exonuclease activity"/>
    <property type="evidence" value="ECO:0007669"/>
    <property type="project" value="InterPro"/>
</dbReference>
<dbReference type="Gene3D" id="3.40.50.1010">
    <property type="entry name" value="5'-nuclease"/>
    <property type="match status" value="1"/>
</dbReference>
<dbReference type="InterPro" id="IPR008918">
    <property type="entry name" value="HhH2"/>
</dbReference>
<dbReference type="PANTHER" id="PTHR11081:SF65">
    <property type="entry name" value="DNA DAMAGE-INDUCIBLE PROTEIN DIN7-RELATED"/>
    <property type="match status" value="1"/>
</dbReference>
<dbReference type="Pfam" id="PF00867">
    <property type="entry name" value="XPG_I"/>
    <property type="match status" value="1"/>
</dbReference>
<dbReference type="FunFam" id="1.10.150.20:FF:000011">
    <property type="entry name" value="exonuclease 1"/>
    <property type="match status" value="1"/>
</dbReference>
<evidence type="ECO:0000256" key="6">
    <source>
        <dbReference type="ARBA" id="ARBA00022801"/>
    </source>
</evidence>
<keyword evidence="7" id="KW-0460">Magnesium</keyword>
<keyword evidence="4" id="KW-0479">Metal-binding</keyword>
<keyword evidence="5" id="KW-0227">DNA damage</keyword>
<keyword evidence="3" id="KW-0540">Nuclease</keyword>
<reference evidence="12" key="1">
    <citation type="submission" date="2023-07" db="EMBL/GenBank/DDBJ databases">
        <title>A chromosome-level genome assembly of Lolium multiflorum.</title>
        <authorList>
            <person name="Chen Y."/>
            <person name="Copetti D."/>
            <person name="Kolliker R."/>
            <person name="Studer B."/>
        </authorList>
    </citation>
    <scope>NUCLEOTIDE SEQUENCE</scope>
    <source>
        <strain evidence="12">02402/16</strain>
        <tissue evidence="12">Leaf</tissue>
    </source>
</reference>
<evidence type="ECO:0000313" key="13">
    <source>
        <dbReference type="Proteomes" id="UP001231189"/>
    </source>
</evidence>
<dbReference type="InterPro" id="IPR006084">
    <property type="entry name" value="XPG/Rad2"/>
</dbReference>
<evidence type="ECO:0000256" key="3">
    <source>
        <dbReference type="ARBA" id="ARBA00022722"/>
    </source>
</evidence>
<proteinExistence type="predicted"/>
<evidence type="ECO:0000256" key="2">
    <source>
        <dbReference type="ARBA" id="ARBA00004123"/>
    </source>
</evidence>
<name>A0AAD8VD99_LOLMU</name>
<dbReference type="Gene3D" id="1.10.150.20">
    <property type="entry name" value="5' to 3' exonuclease, C-terminal subdomain"/>
    <property type="match status" value="1"/>
</dbReference>
<evidence type="ECO:0000256" key="4">
    <source>
        <dbReference type="ARBA" id="ARBA00022723"/>
    </source>
</evidence>
<dbReference type="GO" id="GO:0003677">
    <property type="term" value="F:DNA binding"/>
    <property type="evidence" value="ECO:0007669"/>
    <property type="project" value="InterPro"/>
</dbReference>
<gene>
    <name evidence="12" type="ORF">QYE76_018823</name>
</gene>
<evidence type="ECO:0000256" key="9">
    <source>
        <dbReference type="ARBA" id="ARBA00023242"/>
    </source>
</evidence>
<comment type="subcellular location">
    <subcellularLocation>
        <location evidence="2">Nucleus</location>
    </subcellularLocation>
</comment>
<comment type="cofactor">
    <cofactor evidence="1">
        <name>Mg(2+)</name>
        <dbReference type="ChEBI" id="CHEBI:18420"/>
    </cofactor>
</comment>
<feature type="domain" description="XPG-I" evidence="11">
    <location>
        <begin position="113"/>
        <end position="179"/>
    </location>
</feature>
<dbReference type="PRINTS" id="PR00853">
    <property type="entry name" value="XPGRADSUPER"/>
</dbReference>
<accession>A0AAD8VD99</accession>
<dbReference type="Proteomes" id="UP001231189">
    <property type="component" value="Unassembled WGS sequence"/>
</dbReference>
<organism evidence="12 13">
    <name type="scientific">Lolium multiflorum</name>
    <name type="common">Italian ryegrass</name>
    <name type="synonym">Lolium perenne subsp. multiflorum</name>
    <dbReference type="NCBI Taxonomy" id="4521"/>
    <lineage>
        <taxon>Eukaryota</taxon>
        <taxon>Viridiplantae</taxon>
        <taxon>Streptophyta</taxon>
        <taxon>Embryophyta</taxon>
        <taxon>Tracheophyta</taxon>
        <taxon>Spermatophyta</taxon>
        <taxon>Magnoliopsida</taxon>
        <taxon>Liliopsida</taxon>
        <taxon>Poales</taxon>
        <taxon>Poaceae</taxon>
        <taxon>BOP clade</taxon>
        <taxon>Pooideae</taxon>
        <taxon>Poodae</taxon>
        <taxon>Poeae</taxon>
        <taxon>Poeae Chloroplast Group 2 (Poeae type)</taxon>
        <taxon>Loliodinae</taxon>
        <taxon>Loliinae</taxon>
        <taxon>Lolium</taxon>
    </lineage>
</organism>
<evidence type="ECO:0000256" key="8">
    <source>
        <dbReference type="ARBA" id="ARBA00023204"/>
    </source>
</evidence>
<dbReference type="InterPro" id="IPR036279">
    <property type="entry name" value="5-3_exonuclease_C_sf"/>
</dbReference>
<dbReference type="GO" id="GO:0006281">
    <property type="term" value="P:DNA repair"/>
    <property type="evidence" value="ECO:0007669"/>
    <property type="project" value="UniProtKB-KW"/>
</dbReference>
<dbReference type="SUPFAM" id="SSF47807">
    <property type="entry name" value="5' to 3' exonuclease, C-terminal subdomain"/>
    <property type="match status" value="1"/>
</dbReference>
<dbReference type="InterPro" id="IPR029060">
    <property type="entry name" value="PIN-like_dom_sf"/>
</dbReference>
<dbReference type="GO" id="GO:0046872">
    <property type="term" value="F:metal ion binding"/>
    <property type="evidence" value="ECO:0007669"/>
    <property type="project" value="UniProtKB-KW"/>
</dbReference>